<organism evidence="2 3">
    <name type="scientific">Gordonia oryzae</name>
    <dbReference type="NCBI Taxonomy" id="2487349"/>
    <lineage>
        <taxon>Bacteria</taxon>
        <taxon>Bacillati</taxon>
        <taxon>Actinomycetota</taxon>
        <taxon>Actinomycetes</taxon>
        <taxon>Mycobacteriales</taxon>
        <taxon>Gordoniaceae</taxon>
        <taxon>Gordonia</taxon>
    </lineage>
</organism>
<dbReference type="AlphaFoldDB" id="A0A3N4HFN8"/>
<comment type="caution">
    <text evidence="2">The sequence shown here is derived from an EMBL/GenBank/DDBJ whole genome shotgun (WGS) entry which is preliminary data.</text>
</comment>
<name>A0A3N4HFN8_9ACTN</name>
<protein>
    <submittedName>
        <fullName evidence="2">Uncharacterized protein</fullName>
    </submittedName>
</protein>
<evidence type="ECO:0000256" key="1">
    <source>
        <dbReference type="SAM" id="MobiDB-lite"/>
    </source>
</evidence>
<evidence type="ECO:0000313" key="2">
    <source>
        <dbReference type="EMBL" id="RPA65584.1"/>
    </source>
</evidence>
<accession>A0A3N4HFN8</accession>
<gene>
    <name evidence="2" type="ORF">EF294_02125</name>
</gene>
<keyword evidence="3" id="KW-1185">Reference proteome</keyword>
<reference evidence="2 3" key="1">
    <citation type="submission" date="2018-11" db="EMBL/GenBank/DDBJ databases">
        <title>Draft genome sequence of Gordonia sp. RS15-1S isolated from rice stems.</title>
        <authorList>
            <person name="Muangham S."/>
        </authorList>
    </citation>
    <scope>NUCLEOTIDE SEQUENCE [LARGE SCALE GENOMIC DNA]</scope>
    <source>
        <strain evidence="2 3">RS15-1S</strain>
    </source>
</reference>
<dbReference type="EMBL" id="RKMH01000002">
    <property type="protein sequence ID" value="RPA65584.1"/>
    <property type="molecule type" value="Genomic_DNA"/>
</dbReference>
<sequence>MRTFKSRNGIGPPVAKRARLNSPTPIPTATTAQIELQPGGVTVSADAAEAGAVILALRRRRSAGVADSTPYER</sequence>
<evidence type="ECO:0000313" key="3">
    <source>
        <dbReference type="Proteomes" id="UP000267536"/>
    </source>
</evidence>
<dbReference type="Proteomes" id="UP000267536">
    <property type="component" value="Unassembled WGS sequence"/>
</dbReference>
<feature type="region of interest" description="Disordered" evidence="1">
    <location>
        <begin position="1"/>
        <end position="27"/>
    </location>
</feature>
<proteinExistence type="predicted"/>
<dbReference type="RefSeq" id="WP_123925369.1">
    <property type="nucleotide sequence ID" value="NZ_JBPSDP010000009.1"/>
</dbReference>